<sequence length="84" mass="9403">MEEEDDVKEKDEDGKEREGRRRGPYITSFLQQSTVAVRSSGRGGEGVPPTRRCLSWVAAIRRQRFGQISHLDPPTGLGGAYHHP</sequence>
<feature type="region of interest" description="Disordered" evidence="1">
    <location>
        <begin position="1"/>
        <end position="25"/>
    </location>
</feature>
<evidence type="ECO:0000256" key="1">
    <source>
        <dbReference type="SAM" id="MobiDB-lite"/>
    </source>
</evidence>
<dbReference type="Proteomes" id="UP000253845">
    <property type="component" value="Unassembled WGS sequence"/>
</dbReference>
<dbReference type="VEuPathDB" id="FungiDB:M747DRAFT_123544"/>
<dbReference type="EMBL" id="KZ851942">
    <property type="protein sequence ID" value="RDH16091.1"/>
    <property type="molecule type" value="Genomic_DNA"/>
</dbReference>
<protein>
    <submittedName>
        <fullName evidence="2">Uncharacterized protein</fullName>
    </submittedName>
</protein>
<reference evidence="2 3" key="1">
    <citation type="submission" date="2018-07" db="EMBL/GenBank/DDBJ databases">
        <title>Section-level genome sequencing of Aspergillus section Nigri to investigate inter- and intra-species variation.</title>
        <authorList>
            <consortium name="DOE Joint Genome Institute"/>
            <person name="Vesth T.C."/>
            <person name="Nybo J.L."/>
            <person name="Theobald S."/>
            <person name="Frisvad J.C."/>
            <person name="Larsen T.O."/>
            <person name="Nielsen K.F."/>
            <person name="Hoof J.B."/>
            <person name="Brandl J."/>
            <person name="Salamov A."/>
            <person name="Riley R."/>
            <person name="Gladden J.M."/>
            <person name="Phatale P."/>
            <person name="Nielsen M.T."/>
            <person name="Lyhne E.K."/>
            <person name="Kogle M.E."/>
            <person name="Strasser K."/>
            <person name="McDonnell E."/>
            <person name="Barry K."/>
            <person name="Clum A."/>
            <person name="Chen C."/>
            <person name="Nolan M."/>
            <person name="Sandor L."/>
            <person name="Kuo A."/>
            <person name="Lipzen A."/>
            <person name="Hainaut M."/>
            <person name="Drula E."/>
            <person name="Tsang A."/>
            <person name="Magnuson J.K."/>
            <person name="Henrissat B."/>
            <person name="Wiebenga A."/>
            <person name="Simmons B.A."/>
            <person name="Makela M.R."/>
            <person name="De vries R.P."/>
            <person name="Grigoriev I.V."/>
            <person name="Mortensen U.H."/>
            <person name="Baker S.E."/>
            <person name="Andersen M.R."/>
        </authorList>
    </citation>
    <scope>NUCLEOTIDE SEQUENCE [LARGE SCALE GENOMIC DNA]</scope>
    <source>
        <strain evidence="2 3">ATCC 13496</strain>
    </source>
</reference>
<feature type="compositionally biased region" description="Basic and acidic residues" evidence="1">
    <location>
        <begin position="7"/>
        <end position="21"/>
    </location>
</feature>
<feature type="region of interest" description="Disordered" evidence="1">
    <location>
        <begin position="65"/>
        <end position="84"/>
    </location>
</feature>
<organism evidence="2 3">
    <name type="scientific">Aspergillus niger ATCC 13496</name>
    <dbReference type="NCBI Taxonomy" id="1353008"/>
    <lineage>
        <taxon>Eukaryota</taxon>
        <taxon>Fungi</taxon>
        <taxon>Dikarya</taxon>
        <taxon>Ascomycota</taxon>
        <taxon>Pezizomycotina</taxon>
        <taxon>Eurotiomycetes</taxon>
        <taxon>Eurotiomycetidae</taxon>
        <taxon>Eurotiales</taxon>
        <taxon>Aspergillaceae</taxon>
        <taxon>Aspergillus</taxon>
        <taxon>Aspergillus subgen. Circumdati</taxon>
    </lineage>
</organism>
<accession>A0A370BSJ1</accession>
<dbReference type="AlphaFoldDB" id="A0A370BSJ1"/>
<name>A0A370BSJ1_ASPNG</name>
<evidence type="ECO:0000313" key="3">
    <source>
        <dbReference type="Proteomes" id="UP000253845"/>
    </source>
</evidence>
<proteinExistence type="predicted"/>
<gene>
    <name evidence="2" type="ORF">M747DRAFT_123544</name>
</gene>
<evidence type="ECO:0000313" key="2">
    <source>
        <dbReference type="EMBL" id="RDH16091.1"/>
    </source>
</evidence>